<keyword evidence="2 4" id="KW-0863">Zinc-finger</keyword>
<dbReference type="AlphaFoldDB" id="A0AA40DBC1"/>
<feature type="region of interest" description="Disordered" evidence="5">
    <location>
        <begin position="283"/>
        <end position="363"/>
    </location>
</feature>
<feature type="compositionally biased region" description="Low complexity" evidence="5">
    <location>
        <begin position="312"/>
        <end position="327"/>
    </location>
</feature>
<feature type="compositionally biased region" description="Polar residues" evidence="5">
    <location>
        <begin position="283"/>
        <end position="300"/>
    </location>
</feature>
<feature type="domain" description="GRF-type" evidence="6">
    <location>
        <begin position="99"/>
        <end position="149"/>
    </location>
</feature>
<feature type="region of interest" description="Disordered" evidence="5">
    <location>
        <begin position="180"/>
        <end position="250"/>
    </location>
</feature>
<comment type="caution">
    <text evidence="7">The sequence shown here is derived from an EMBL/GenBank/DDBJ whole genome shotgun (WGS) entry which is preliminary data.</text>
</comment>
<evidence type="ECO:0000313" key="7">
    <source>
        <dbReference type="EMBL" id="KAK0667725.1"/>
    </source>
</evidence>
<feature type="compositionally biased region" description="Basic and acidic residues" evidence="5">
    <location>
        <begin position="199"/>
        <end position="209"/>
    </location>
</feature>
<evidence type="ECO:0000256" key="1">
    <source>
        <dbReference type="ARBA" id="ARBA00022723"/>
    </source>
</evidence>
<organism evidence="7 8">
    <name type="scientific">Cercophora samala</name>
    <dbReference type="NCBI Taxonomy" id="330535"/>
    <lineage>
        <taxon>Eukaryota</taxon>
        <taxon>Fungi</taxon>
        <taxon>Dikarya</taxon>
        <taxon>Ascomycota</taxon>
        <taxon>Pezizomycotina</taxon>
        <taxon>Sordariomycetes</taxon>
        <taxon>Sordariomycetidae</taxon>
        <taxon>Sordariales</taxon>
        <taxon>Lasiosphaeriaceae</taxon>
        <taxon>Cercophora</taxon>
    </lineage>
</organism>
<reference evidence="7" key="1">
    <citation type="submission" date="2023-06" db="EMBL/GenBank/DDBJ databases">
        <title>Genome-scale phylogeny and comparative genomics of the fungal order Sordariales.</title>
        <authorList>
            <consortium name="Lawrence Berkeley National Laboratory"/>
            <person name="Hensen N."/>
            <person name="Bonometti L."/>
            <person name="Westerberg I."/>
            <person name="Brannstrom I.O."/>
            <person name="Guillou S."/>
            <person name="Cros-Aarteil S."/>
            <person name="Calhoun S."/>
            <person name="Haridas S."/>
            <person name="Kuo A."/>
            <person name="Mondo S."/>
            <person name="Pangilinan J."/>
            <person name="Riley R."/>
            <person name="Labutti K."/>
            <person name="Andreopoulos B."/>
            <person name="Lipzen A."/>
            <person name="Chen C."/>
            <person name="Yanf M."/>
            <person name="Daum C."/>
            <person name="Ng V."/>
            <person name="Clum A."/>
            <person name="Steindorff A."/>
            <person name="Ohm R."/>
            <person name="Martin F."/>
            <person name="Silar P."/>
            <person name="Natvig D."/>
            <person name="Lalanne C."/>
            <person name="Gautier V."/>
            <person name="Ament-Velasquez S.L."/>
            <person name="Kruys A."/>
            <person name="Hutchinson M.I."/>
            <person name="Powell A.J."/>
            <person name="Barry K."/>
            <person name="Miller A.N."/>
            <person name="Grigoriev I.V."/>
            <person name="Debuchy R."/>
            <person name="Gladieux P."/>
            <person name="Thoren M.H."/>
            <person name="Johannesson H."/>
        </authorList>
    </citation>
    <scope>NUCLEOTIDE SEQUENCE</scope>
    <source>
        <strain evidence="7">CBS 307.81</strain>
    </source>
</reference>
<evidence type="ECO:0000313" key="8">
    <source>
        <dbReference type="Proteomes" id="UP001174997"/>
    </source>
</evidence>
<dbReference type="InterPro" id="IPR010666">
    <property type="entry name" value="Znf_GRF"/>
</dbReference>
<evidence type="ECO:0000256" key="2">
    <source>
        <dbReference type="ARBA" id="ARBA00022771"/>
    </source>
</evidence>
<keyword evidence="3" id="KW-0862">Zinc</keyword>
<evidence type="ECO:0000256" key="5">
    <source>
        <dbReference type="SAM" id="MobiDB-lite"/>
    </source>
</evidence>
<sequence length="435" mass="48923">MTDDRDEVVFELSGQLLFAFNCSSNPSLSRPLHSHLIFLPTPHPDKLTLDARTIKMWSPPSSQPKKECPGAARRNHRVWRPFAANGKEGMQMIDGVYYCNCKTPHPHKLSVMQVTSNRNGNQGKWYYSCPAWDPVERGGCGLYAFEDELEAKHRAYEREYKFEPCETSWWIDPTRRPLEGEASSNHLHGSQPGQWDNDGEARWRSHQGGEDEEDDDEDDEDDNYNTAMENSPAPTFTFQPVHQRSGSQPKRYQQMVLVPVPNDGVSISSGTRTVLNGLESFELSSQRSFRSATDSICSTPSRKRKVGLGLGSMPTPSPRSARTPRNSLLIARESGTGSSSKRQRRTESDDLPPTPTTSRTVNRLYTPRVRSIDEEDEYLDEEGEAAVSVNRRLFTPSSQASTLDQASLAQVVEVVLKTLDERDRIRSSQATVEDA</sequence>
<protein>
    <recommendedName>
        <fullName evidence="6">GRF-type domain-containing protein</fullName>
    </recommendedName>
</protein>
<evidence type="ECO:0000256" key="3">
    <source>
        <dbReference type="ARBA" id="ARBA00022833"/>
    </source>
</evidence>
<proteinExistence type="predicted"/>
<keyword evidence="8" id="KW-1185">Reference proteome</keyword>
<accession>A0AA40DBC1</accession>
<dbReference type="PROSITE" id="PS51999">
    <property type="entry name" value="ZF_GRF"/>
    <property type="match status" value="1"/>
</dbReference>
<feature type="compositionally biased region" description="Polar residues" evidence="5">
    <location>
        <begin position="224"/>
        <end position="250"/>
    </location>
</feature>
<dbReference type="EMBL" id="JAULSY010000067">
    <property type="protein sequence ID" value="KAK0667725.1"/>
    <property type="molecule type" value="Genomic_DNA"/>
</dbReference>
<keyword evidence="1" id="KW-0479">Metal-binding</keyword>
<dbReference type="Proteomes" id="UP001174997">
    <property type="component" value="Unassembled WGS sequence"/>
</dbReference>
<dbReference type="GO" id="GO:0008270">
    <property type="term" value="F:zinc ion binding"/>
    <property type="evidence" value="ECO:0007669"/>
    <property type="project" value="UniProtKB-KW"/>
</dbReference>
<evidence type="ECO:0000256" key="4">
    <source>
        <dbReference type="PROSITE-ProRule" id="PRU01343"/>
    </source>
</evidence>
<name>A0AA40DBC1_9PEZI</name>
<feature type="compositionally biased region" description="Polar residues" evidence="5">
    <location>
        <begin position="182"/>
        <end position="194"/>
    </location>
</feature>
<feature type="compositionally biased region" description="Acidic residues" evidence="5">
    <location>
        <begin position="210"/>
        <end position="223"/>
    </location>
</feature>
<gene>
    <name evidence="7" type="ORF">QBC41DRAFT_323334</name>
</gene>
<evidence type="ECO:0000259" key="6">
    <source>
        <dbReference type="PROSITE" id="PS51999"/>
    </source>
</evidence>